<dbReference type="GO" id="GO:0005694">
    <property type="term" value="C:chromosome"/>
    <property type="evidence" value="ECO:0007669"/>
    <property type="project" value="UniProtKB-SubCell"/>
</dbReference>
<dbReference type="InterPro" id="IPR033312">
    <property type="entry name" value="DDB2"/>
</dbReference>
<accession>A0A8B7YCY1</accession>
<dbReference type="AlphaFoldDB" id="A0A8B7YCY1"/>
<evidence type="ECO:0000256" key="6">
    <source>
        <dbReference type="ARBA" id="ARBA00022454"/>
    </source>
</evidence>
<protein>
    <recommendedName>
        <fullName evidence="5">DNA damage-binding protein 2</fullName>
    </recommendedName>
    <alternativeName>
        <fullName evidence="14">Damage-specific DNA-binding protein 2</fullName>
    </alternativeName>
</protein>
<keyword evidence="17" id="KW-1185">Reference proteome</keyword>
<dbReference type="GO" id="GO:0006281">
    <property type="term" value="P:DNA repair"/>
    <property type="evidence" value="ECO:0007669"/>
    <property type="project" value="UniProtKB-KW"/>
</dbReference>
<keyword evidence="8" id="KW-0677">Repeat</keyword>
<dbReference type="KEGG" id="aplc:110979161"/>
<reference evidence="18" key="1">
    <citation type="submission" date="2025-08" db="UniProtKB">
        <authorList>
            <consortium name="RefSeq"/>
        </authorList>
    </citation>
    <scope>IDENTIFICATION</scope>
</reference>
<keyword evidence="12" id="KW-0234">DNA repair</keyword>
<proteinExistence type="inferred from homology"/>
<gene>
    <name evidence="18" type="primary">LOC110979161</name>
</gene>
<organism evidence="17 18">
    <name type="scientific">Acanthaster planci</name>
    <name type="common">Crown-of-thorns starfish</name>
    <dbReference type="NCBI Taxonomy" id="133434"/>
    <lineage>
        <taxon>Eukaryota</taxon>
        <taxon>Metazoa</taxon>
        <taxon>Echinodermata</taxon>
        <taxon>Eleutherozoa</taxon>
        <taxon>Asterozoa</taxon>
        <taxon>Asteroidea</taxon>
        <taxon>Valvatacea</taxon>
        <taxon>Valvatida</taxon>
        <taxon>Acanthasteridae</taxon>
        <taxon>Acanthaster</taxon>
    </lineage>
</organism>
<evidence type="ECO:0000256" key="14">
    <source>
        <dbReference type="ARBA" id="ARBA00031670"/>
    </source>
</evidence>
<evidence type="ECO:0000313" key="18">
    <source>
        <dbReference type="RefSeq" id="XP_022090417.1"/>
    </source>
</evidence>
<dbReference type="SUPFAM" id="SSF50978">
    <property type="entry name" value="WD40 repeat-like"/>
    <property type="match status" value="1"/>
</dbReference>
<evidence type="ECO:0000256" key="15">
    <source>
        <dbReference type="PROSITE-ProRule" id="PRU00221"/>
    </source>
</evidence>
<dbReference type="RefSeq" id="XP_022090417.1">
    <property type="nucleotide sequence ID" value="XM_022234725.1"/>
</dbReference>
<dbReference type="OMA" id="CGHEHHN"/>
<dbReference type="InterPro" id="IPR036322">
    <property type="entry name" value="WD40_repeat_dom_sf"/>
</dbReference>
<keyword evidence="6" id="KW-0158">Chromosome</keyword>
<evidence type="ECO:0000256" key="7">
    <source>
        <dbReference type="ARBA" id="ARBA00022574"/>
    </source>
</evidence>
<comment type="similarity">
    <text evidence="4">Belongs to the WD repeat DDB2/WDR76 family.</text>
</comment>
<keyword evidence="10" id="KW-0833">Ubl conjugation pathway</keyword>
<evidence type="ECO:0000256" key="10">
    <source>
        <dbReference type="ARBA" id="ARBA00022786"/>
    </source>
</evidence>
<sequence length="513" mass="58645">MKEDSQKPKENTMCKRVLRPRTAALTNPSQKTSHGRGKMPTEIFPENQPTLETSTNKHRLQKPATDVNDTVWKLPEGMKSPSIPAVNPFGLRSCNMVHRLYHASLSISQGSRLKQAVVQPYIQQLRNFRIQHTTSPFDRRVTALEWHPTLPKTLAVASKSGDLIMWNYENTAKFNLSKGMGKGGSVTTLTFDLEDPSGIYTSSIDGTVCRQCIRESQSCHRVFLNTADWSRWYCSLSANYARNLLIAGDNSGNLTLMERKSGKRLWTRRLHKSKATHCEFNSRCDWLLATASTDKMVKMWDVRMMSDRKSALYILHHNRPINSAYFSPDCTRLLTTDQYGELRIYAGPLWDRMERSISHPHRFFQHLTPIKATWHPLYDLVVVGRYPDENFPSYQEEESRTIDVFDANSGDMVCQLLDPSVSGIISLNKFSASGDSLASGMGYSMLIWTDVVRLQQIQSEKLQKTPQENGSDSRVSRLPLSNPAPRRRRRRRRDEDDDIGAMKQRLKGKMAKR</sequence>
<dbReference type="PANTHER" id="PTHR15169">
    <property type="entry name" value="DAMAGE-SPECIFIC DNA BINDING PROTEIN 2"/>
    <property type="match status" value="1"/>
</dbReference>
<dbReference type="GO" id="GO:0080008">
    <property type="term" value="C:Cul4-RING E3 ubiquitin ligase complex"/>
    <property type="evidence" value="ECO:0007669"/>
    <property type="project" value="InterPro"/>
</dbReference>
<feature type="region of interest" description="Disordered" evidence="16">
    <location>
        <begin position="1"/>
        <end position="63"/>
    </location>
</feature>
<dbReference type="InterPro" id="IPR019775">
    <property type="entry name" value="WD40_repeat_CS"/>
</dbReference>
<keyword evidence="13" id="KW-0539">Nucleus</keyword>
<evidence type="ECO:0000313" key="17">
    <source>
        <dbReference type="Proteomes" id="UP000694845"/>
    </source>
</evidence>
<evidence type="ECO:0000256" key="12">
    <source>
        <dbReference type="ARBA" id="ARBA00023204"/>
    </source>
</evidence>
<evidence type="ECO:0000256" key="16">
    <source>
        <dbReference type="SAM" id="MobiDB-lite"/>
    </source>
</evidence>
<comment type="subcellular location">
    <subcellularLocation>
        <location evidence="2">Chromosome</location>
    </subcellularLocation>
    <subcellularLocation>
        <location evidence="1">Nucleus</location>
    </subcellularLocation>
</comment>
<name>A0A8B7YCY1_ACAPL</name>
<dbReference type="FunFam" id="2.130.10.10:FF:000161">
    <property type="entry name" value="DNA damage-binding protein 2"/>
    <property type="match status" value="1"/>
</dbReference>
<evidence type="ECO:0000256" key="4">
    <source>
        <dbReference type="ARBA" id="ARBA00005434"/>
    </source>
</evidence>
<dbReference type="InterPro" id="IPR001680">
    <property type="entry name" value="WD40_rpt"/>
</dbReference>
<dbReference type="Pfam" id="PF00400">
    <property type="entry name" value="WD40"/>
    <property type="match status" value="1"/>
</dbReference>
<dbReference type="PROSITE" id="PS50082">
    <property type="entry name" value="WD_REPEATS_2"/>
    <property type="match status" value="1"/>
</dbReference>
<dbReference type="GO" id="GO:0003684">
    <property type="term" value="F:damaged DNA binding"/>
    <property type="evidence" value="ECO:0007669"/>
    <property type="project" value="InterPro"/>
</dbReference>
<dbReference type="PANTHER" id="PTHR15169:SF0">
    <property type="entry name" value="DNA DAMAGE-BINDING PROTEIN 2"/>
    <property type="match status" value="1"/>
</dbReference>
<dbReference type="SMART" id="SM00320">
    <property type="entry name" value="WD40"/>
    <property type="match status" value="4"/>
</dbReference>
<dbReference type="GO" id="GO:0009411">
    <property type="term" value="P:response to UV"/>
    <property type="evidence" value="ECO:0007669"/>
    <property type="project" value="TreeGrafter"/>
</dbReference>
<evidence type="ECO:0000256" key="13">
    <source>
        <dbReference type="ARBA" id="ARBA00023242"/>
    </source>
</evidence>
<evidence type="ECO:0000256" key="2">
    <source>
        <dbReference type="ARBA" id="ARBA00004286"/>
    </source>
</evidence>
<dbReference type="Gene3D" id="2.130.10.10">
    <property type="entry name" value="YVTN repeat-like/Quinoprotein amine dehydrogenase"/>
    <property type="match status" value="1"/>
</dbReference>
<evidence type="ECO:0000256" key="1">
    <source>
        <dbReference type="ARBA" id="ARBA00004123"/>
    </source>
</evidence>
<evidence type="ECO:0000256" key="11">
    <source>
        <dbReference type="ARBA" id="ARBA00023125"/>
    </source>
</evidence>
<keyword evidence="11" id="KW-0238">DNA-binding</keyword>
<evidence type="ECO:0000256" key="8">
    <source>
        <dbReference type="ARBA" id="ARBA00022737"/>
    </source>
</evidence>
<keyword evidence="7 15" id="KW-0853">WD repeat</keyword>
<comment type="pathway">
    <text evidence="3">Protein modification; protein ubiquitination.</text>
</comment>
<evidence type="ECO:0000256" key="5">
    <source>
        <dbReference type="ARBA" id="ARBA00014580"/>
    </source>
</evidence>
<feature type="compositionally biased region" description="Polar residues" evidence="16">
    <location>
        <begin position="460"/>
        <end position="473"/>
    </location>
</feature>
<feature type="repeat" description="WD" evidence="15">
    <location>
        <begin position="268"/>
        <end position="310"/>
    </location>
</feature>
<dbReference type="GO" id="GO:0005634">
    <property type="term" value="C:nucleus"/>
    <property type="evidence" value="ECO:0007669"/>
    <property type="project" value="UniProtKB-SubCell"/>
</dbReference>
<dbReference type="PROSITE" id="PS00678">
    <property type="entry name" value="WD_REPEATS_1"/>
    <property type="match status" value="1"/>
</dbReference>
<feature type="compositionally biased region" description="Basic residues" evidence="16">
    <location>
        <begin position="504"/>
        <end position="513"/>
    </location>
</feature>
<evidence type="ECO:0000256" key="9">
    <source>
        <dbReference type="ARBA" id="ARBA00022763"/>
    </source>
</evidence>
<dbReference type="GeneID" id="110979161"/>
<dbReference type="Proteomes" id="UP000694845">
    <property type="component" value="Unplaced"/>
</dbReference>
<evidence type="ECO:0000256" key="3">
    <source>
        <dbReference type="ARBA" id="ARBA00004906"/>
    </source>
</evidence>
<dbReference type="InterPro" id="IPR015943">
    <property type="entry name" value="WD40/YVTN_repeat-like_dom_sf"/>
</dbReference>
<feature type="region of interest" description="Disordered" evidence="16">
    <location>
        <begin position="460"/>
        <end position="513"/>
    </location>
</feature>
<dbReference type="OrthoDB" id="9890280at2759"/>
<keyword evidence="9" id="KW-0227">DNA damage</keyword>
<feature type="compositionally biased region" description="Basic and acidic residues" evidence="16">
    <location>
        <begin position="1"/>
        <end position="13"/>
    </location>
</feature>